<dbReference type="Proteomes" id="UP000054516">
    <property type="component" value="Unassembled WGS sequence"/>
</dbReference>
<protein>
    <submittedName>
        <fullName evidence="1">Putative chitinase 1</fullName>
    </submittedName>
</protein>
<name>A0A1S8A863_ROSNE</name>
<sequence>MSTPSKPQSVTRRTAEAAKVARRAAVDVAAANLGENSPPPTDSSTLRPRFRFLWRYSCFTAPYASRPCPPRPPSPAYRCRTSAAGFADSTVPLGAMSANAYRTWLRSSTGSLCGMYFSWEIPLRVNALASHPFASRYSHGTVTVQYGGRGESAPVCEIGRVFKPPERPRRRRRRRRW</sequence>
<dbReference type="AlphaFoldDB" id="A0A1S8A863"/>
<gene>
    <name evidence="1" type="ORF">SAMD00023353_2700330</name>
</gene>
<organism evidence="1">
    <name type="scientific">Rosellinia necatrix</name>
    <name type="common">White root-rot fungus</name>
    <dbReference type="NCBI Taxonomy" id="77044"/>
    <lineage>
        <taxon>Eukaryota</taxon>
        <taxon>Fungi</taxon>
        <taxon>Dikarya</taxon>
        <taxon>Ascomycota</taxon>
        <taxon>Pezizomycotina</taxon>
        <taxon>Sordariomycetes</taxon>
        <taxon>Xylariomycetidae</taxon>
        <taxon>Xylariales</taxon>
        <taxon>Xylariaceae</taxon>
        <taxon>Rosellinia</taxon>
    </lineage>
</organism>
<proteinExistence type="predicted"/>
<reference evidence="1" key="1">
    <citation type="submission" date="2016-03" db="EMBL/GenBank/DDBJ databases">
        <title>Draft genome sequence of Rosellinia necatrix.</title>
        <authorList>
            <person name="Kanematsu S."/>
        </authorList>
    </citation>
    <scope>NUCLEOTIDE SEQUENCE [LARGE SCALE GENOMIC DNA]</scope>
    <source>
        <strain evidence="1">W97</strain>
    </source>
</reference>
<keyword evidence="2" id="KW-1185">Reference proteome</keyword>
<dbReference type="EMBL" id="DF977472">
    <property type="protein sequence ID" value="GAW26294.1"/>
    <property type="molecule type" value="Genomic_DNA"/>
</dbReference>
<accession>A0A1S8A863</accession>
<evidence type="ECO:0000313" key="2">
    <source>
        <dbReference type="Proteomes" id="UP000054516"/>
    </source>
</evidence>
<evidence type="ECO:0000313" key="1">
    <source>
        <dbReference type="EMBL" id="GAW26294.1"/>
    </source>
</evidence>